<evidence type="ECO:0000259" key="5">
    <source>
        <dbReference type="Pfam" id="PF12894"/>
    </source>
</evidence>
<comment type="caution">
    <text evidence="6">The sequence shown here is derived from an EMBL/GenBank/DDBJ whole genome shotgun (WGS) entry which is preliminary data.</text>
</comment>
<evidence type="ECO:0000313" key="7">
    <source>
        <dbReference type="Proteomes" id="UP000193218"/>
    </source>
</evidence>
<evidence type="ECO:0000256" key="4">
    <source>
        <dbReference type="SAM" id="MobiDB-lite"/>
    </source>
</evidence>
<reference evidence="6 7" key="1">
    <citation type="submission" date="2017-03" db="EMBL/GenBank/DDBJ databases">
        <title>Widespread Adenine N6-methylation of Active Genes in Fungi.</title>
        <authorList>
            <consortium name="DOE Joint Genome Institute"/>
            <person name="Mondo S.J."/>
            <person name="Dannebaum R.O."/>
            <person name="Kuo R.C."/>
            <person name="Louie K.B."/>
            <person name="Bewick A.J."/>
            <person name="Labutti K."/>
            <person name="Haridas S."/>
            <person name="Kuo A."/>
            <person name="Salamov A."/>
            <person name="Ahrendt S.R."/>
            <person name="Lau R."/>
            <person name="Bowen B.P."/>
            <person name="Lipzen A."/>
            <person name="Sullivan W."/>
            <person name="Andreopoulos W.B."/>
            <person name="Clum A."/>
            <person name="Lindquist E."/>
            <person name="Daum C."/>
            <person name="Northen T.R."/>
            <person name="Ramamoorthy G."/>
            <person name="Schmitz R.J."/>
            <person name="Gryganskyi A."/>
            <person name="Culley D."/>
            <person name="Magnuson J."/>
            <person name="James T.Y."/>
            <person name="O'Malley M.A."/>
            <person name="Stajich J.E."/>
            <person name="Spatafora J.W."/>
            <person name="Visel A."/>
            <person name="Grigoriev I.V."/>
        </authorList>
    </citation>
    <scope>NUCLEOTIDE SEQUENCE [LARGE SCALE GENOMIC DNA]</scope>
    <source>
        <strain evidence="6 7">NRRL Y-17943</strain>
    </source>
</reference>
<feature type="domain" description="Anaphase-promoting complex subunit 4-like WD40" evidence="5">
    <location>
        <begin position="203"/>
        <end position="250"/>
    </location>
</feature>
<dbReference type="GeneID" id="33559573"/>
<dbReference type="Pfam" id="PF12894">
    <property type="entry name" value="ANAPC4_WD40"/>
    <property type="match status" value="1"/>
</dbReference>
<dbReference type="InterPro" id="IPR015943">
    <property type="entry name" value="WD40/YVTN_repeat-like_dom_sf"/>
</dbReference>
<feature type="repeat" description="WD" evidence="3">
    <location>
        <begin position="261"/>
        <end position="288"/>
    </location>
</feature>
<dbReference type="AlphaFoldDB" id="A0A1Y1USZ7"/>
<keyword evidence="2" id="KW-0677">Repeat</keyword>
<dbReference type="InterPro" id="IPR051179">
    <property type="entry name" value="WD_repeat_multifunction"/>
</dbReference>
<dbReference type="InterPro" id="IPR024977">
    <property type="entry name" value="Apc4-like_WD40_dom"/>
</dbReference>
<feature type="repeat" description="WD" evidence="3">
    <location>
        <begin position="142"/>
        <end position="173"/>
    </location>
</feature>
<dbReference type="InterPro" id="IPR019775">
    <property type="entry name" value="WD40_repeat_CS"/>
</dbReference>
<feature type="repeat" description="WD" evidence="3">
    <location>
        <begin position="214"/>
        <end position="245"/>
    </location>
</feature>
<protein>
    <submittedName>
        <fullName evidence="6">WD40-repeat-containing domain protein</fullName>
    </submittedName>
</protein>
<feature type="region of interest" description="Disordered" evidence="4">
    <location>
        <begin position="1"/>
        <end position="58"/>
    </location>
</feature>
<gene>
    <name evidence="6" type="ORF">BD324DRAFT_648033</name>
</gene>
<dbReference type="Proteomes" id="UP000193218">
    <property type="component" value="Unassembled WGS sequence"/>
</dbReference>
<dbReference type="OrthoDB" id="10261640at2759"/>
<accession>A0A1Y1USZ7</accession>
<dbReference type="PROSITE" id="PS00678">
    <property type="entry name" value="WD_REPEATS_1"/>
    <property type="match status" value="2"/>
</dbReference>
<feature type="compositionally biased region" description="Basic and acidic residues" evidence="4">
    <location>
        <begin position="1"/>
        <end position="13"/>
    </location>
</feature>
<organism evidence="6 7">
    <name type="scientific">Kockovaella imperatae</name>
    <dbReference type="NCBI Taxonomy" id="4999"/>
    <lineage>
        <taxon>Eukaryota</taxon>
        <taxon>Fungi</taxon>
        <taxon>Dikarya</taxon>
        <taxon>Basidiomycota</taxon>
        <taxon>Agaricomycotina</taxon>
        <taxon>Tremellomycetes</taxon>
        <taxon>Tremellales</taxon>
        <taxon>Cuniculitremaceae</taxon>
        <taxon>Kockovaella</taxon>
    </lineage>
</organism>
<dbReference type="InterPro" id="IPR036322">
    <property type="entry name" value="WD40_repeat_dom_sf"/>
</dbReference>
<dbReference type="SMART" id="SM00320">
    <property type="entry name" value="WD40"/>
    <property type="match status" value="8"/>
</dbReference>
<dbReference type="EMBL" id="NBSH01000001">
    <property type="protein sequence ID" value="ORX41143.1"/>
    <property type="molecule type" value="Genomic_DNA"/>
</dbReference>
<dbReference type="FunCoup" id="A0A1Y1USZ7">
    <property type="interactions" value="420"/>
</dbReference>
<dbReference type="PANTHER" id="PTHR19857:SF8">
    <property type="entry name" value="ANGIO-ASSOCIATED MIGRATORY CELL PROTEIN"/>
    <property type="match status" value="1"/>
</dbReference>
<dbReference type="PANTHER" id="PTHR19857">
    <property type="entry name" value="MITOCHONDRIAL DIVISION PROTEIN 1-RELATED"/>
    <property type="match status" value="1"/>
</dbReference>
<evidence type="ECO:0000256" key="3">
    <source>
        <dbReference type="PROSITE-ProRule" id="PRU00221"/>
    </source>
</evidence>
<dbReference type="PROSITE" id="PS50294">
    <property type="entry name" value="WD_REPEATS_REGION"/>
    <property type="match status" value="1"/>
</dbReference>
<keyword evidence="7" id="KW-1185">Reference proteome</keyword>
<dbReference type="RefSeq" id="XP_021874822.1">
    <property type="nucleotide sequence ID" value="XM_022017764.1"/>
</dbReference>
<dbReference type="STRING" id="4999.A0A1Y1USZ7"/>
<name>A0A1Y1USZ7_9TREE</name>
<evidence type="ECO:0000256" key="1">
    <source>
        <dbReference type="ARBA" id="ARBA00022574"/>
    </source>
</evidence>
<dbReference type="Gene3D" id="2.130.10.10">
    <property type="entry name" value="YVTN repeat-like/Quinoprotein amine dehydrogenase"/>
    <property type="match status" value="1"/>
</dbReference>
<dbReference type="FunFam" id="2.130.10.10:FF:000513">
    <property type="entry name" value="Unplaced genomic scaffold supercont1.3, whole genome shotgun sequence"/>
    <property type="match status" value="1"/>
</dbReference>
<dbReference type="SUPFAM" id="SSF50978">
    <property type="entry name" value="WD40 repeat-like"/>
    <property type="match status" value="1"/>
</dbReference>
<dbReference type="InParanoid" id="A0A1Y1USZ7"/>
<dbReference type="InterPro" id="IPR001680">
    <property type="entry name" value="WD40_rpt"/>
</dbReference>
<dbReference type="Pfam" id="PF00400">
    <property type="entry name" value="WD40"/>
    <property type="match status" value="3"/>
</dbReference>
<feature type="repeat" description="WD" evidence="3">
    <location>
        <begin position="393"/>
        <end position="436"/>
    </location>
</feature>
<keyword evidence="1 3" id="KW-0853">WD repeat</keyword>
<dbReference type="PROSITE" id="PS50082">
    <property type="entry name" value="WD_REPEATS_2"/>
    <property type="match status" value="4"/>
</dbReference>
<feature type="compositionally biased region" description="Acidic residues" evidence="4">
    <location>
        <begin position="14"/>
        <end position="50"/>
    </location>
</feature>
<proteinExistence type="predicted"/>
<evidence type="ECO:0000256" key="2">
    <source>
        <dbReference type="ARBA" id="ARBA00022737"/>
    </source>
</evidence>
<sequence length="493" mass="52419">MSQHPVDPEHEHEELDEDAQLEEEDIVEVHEDDGDEPMDEDEDDDREYDGEIVIGGPANEEEEQMMRDFEAEDNAWGGSSLHKSQQSIFAIALHPNFPNPPLAISGGEDDQGFIFCPIPANPDEEASSSSSFSSDSFPAVKLTGHKDSVVAAAWNFDGEMVATGGMDGHVRVWRRVKGSRRNSEEAAGVADSMDSWKKWEFLTDLDASSEVQWLSWHPKGNVLAAGCEDSVVWLWSLPKGENLTVLSSHTLTSTCGIFPPPNGRQLLTTSLDSTLVLWEVSTSTPIFKTSVFVAPNSPELDPGTDGITSLAVSPNGQIAAVGGAAGGVKLVNLPKGDVVQTLQGHKEGESVEALVFVDLLSGAGGGKGVVLVSGGTDGKGFVWDVNTGRVRAELQHEDAITSISPHPAPHLHLVTSASADGCLKTWDIRTGALIATHKGHLGIVNGVAVARAPPRVEGDAKMDGTQLSAPGQGVIDQVIISAGDEGVSLIWRI</sequence>
<evidence type="ECO:0000313" key="6">
    <source>
        <dbReference type="EMBL" id="ORX41143.1"/>
    </source>
</evidence>